<comment type="caution">
    <text evidence="1">The sequence shown here is derived from an EMBL/GenBank/DDBJ whole genome shotgun (WGS) entry which is preliminary data.</text>
</comment>
<dbReference type="PANTHER" id="PTHR11188">
    <property type="entry name" value="ARRESTIN DOMAIN CONTAINING PROTEIN"/>
    <property type="match status" value="1"/>
</dbReference>
<evidence type="ECO:0000313" key="1">
    <source>
        <dbReference type="EMBL" id="CAI2374118.1"/>
    </source>
</evidence>
<proteinExistence type="predicted"/>
<keyword evidence="2" id="KW-1185">Reference proteome</keyword>
<gene>
    <name evidence="1" type="ORF">ECRASSUSDP1_LOCUS15470</name>
</gene>
<dbReference type="GO" id="GO:0015031">
    <property type="term" value="P:protein transport"/>
    <property type="evidence" value="ECO:0007669"/>
    <property type="project" value="TreeGrafter"/>
</dbReference>
<evidence type="ECO:0008006" key="3">
    <source>
        <dbReference type="Google" id="ProtNLM"/>
    </source>
</evidence>
<evidence type="ECO:0000313" key="2">
    <source>
        <dbReference type="Proteomes" id="UP001295684"/>
    </source>
</evidence>
<sequence length="345" mass="40153">MLIFTNQEVFEIGENIYGTLYIKLDEEFPFKCSLRMTYTVQEKLSYTVEVTKKIGMNIKKKKQICADNDEIYSYGLWLFTVPICLKAGFHTFRFTIKIQEDVPPSFSYDRKSDTASVRHNLVAELFAVSKTYRHSLPLIVQENSDKFLPLNPYELPKDVAKVKKICCSIGYSPAELSCTLEKLCYKPSETIHIKCLIKYFEQTPKVKEISCKLIQRVEFYLDVVKIKERVLLESFYSLNLINKESSSKYAHREEENLLSLDLNKVEEHGASVNSQTYDLYHLAYTLPNSIDDPIIKCIYFAEISLNYDTCFKMDPTVIRVQIEIFPKSIYDVKVCPMIQEQNIKI</sequence>
<protein>
    <recommendedName>
        <fullName evidence="3">Arrestin-like N-terminal domain-containing protein</fullName>
    </recommendedName>
</protein>
<name>A0AAD1XJZ5_EUPCR</name>
<dbReference type="InterPro" id="IPR014752">
    <property type="entry name" value="Arrestin-like_C"/>
</dbReference>
<dbReference type="Proteomes" id="UP001295684">
    <property type="component" value="Unassembled WGS sequence"/>
</dbReference>
<organism evidence="1 2">
    <name type="scientific">Euplotes crassus</name>
    <dbReference type="NCBI Taxonomy" id="5936"/>
    <lineage>
        <taxon>Eukaryota</taxon>
        <taxon>Sar</taxon>
        <taxon>Alveolata</taxon>
        <taxon>Ciliophora</taxon>
        <taxon>Intramacronucleata</taxon>
        <taxon>Spirotrichea</taxon>
        <taxon>Hypotrichia</taxon>
        <taxon>Euplotida</taxon>
        <taxon>Euplotidae</taxon>
        <taxon>Moneuplotes</taxon>
    </lineage>
</organism>
<accession>A0AAD1XJZ5</accession>
<dbReference type="PANTHER" id="PTHR11188:SF17">
    <property type="entry name" value="FI21816P1"/>
    <property type="match status" value="1"/>
</dbReference>
<dbReference type="GO" id="GO:0005737">
    <property type="term" value="C:cytoplasm"/>
    <property type="evidence" value="ECO:0007669"/>
    <property type="project" value="TreeGrafter"/>
</dbReference>
<dbReference type="Gene3D" id="2.60.40.640">
    <property type="match status" value="2"/>
</dbReference>
<dbReference type="EMBL" id="CAMPGE010015501">
    <property type="protein sequence ID" value="CAI2374118.1"/>
    <property type="molecule type" value="Genomic_DNA"/>
</dbReference>
<dbReference type="InterPro" id="IPR050357">
    <property type="entry name" value="Arrestin_domain-protein"/>
</dbReference>
<reference evidence="1" key="1">
    <citation type="submission" date="2023-07" db="EMBL/GenBank/DDBJ databases">
        <authorList>
            <consortium name="AG Swart"/>
            <person name="Singh M."/>
            <person name="Singh A."/>
            <person name="Seah K."/>
            <person name="Emmerich C."/>
        </authorList>
    </citation>
    <scope>NUCLEOTIDE SEQUENCE</scope>
    <source>
        <strain evidence="1">DP1</strain>
    </source>
</reference>
<dbReference type="AlphaFoldDB" id="A0AAD1XJZ5"/>